<dbReference type="AlphaFoldDB" id="A0A3D8RX38"/>
<feature type="signal peptide" evidence="2">
    <location>
        <begin position="1"/>
        <end position="31"/>
    </location>
</feature>
<proteinExistence type="predicted"/>
<comment type="caution">
    <text evidence="3">The sequence shown here is derived from an EMBL/GenBank/DDBJ whole genome shotgun (WGS) entry which is preliminary data.</text>
</comment>
<gene>
    <name evidence="3" type="ORF">DSM5745_05484</name>
</gene>
<dbReference type="EMBL" id="PVWQ01000006">
    <property type="protein sequence ID" value="RDW78632.1"/>
    <property type="molecule type" value="Genomic_DNA"/>
</dbReference>
<evidence type="ECO:0000256" key="1">
    <source>
        <dbReference type="SAM" id="MobiDB-lite"/>
    </source>
</evidence>
<accession>A0A3D8RX38</accession>
<feature type="chain" id="PRO_5017744127" evidence="2">
    <location>
        <begin position="32"/>
        <end position="408"/>
    </location>
</feature>
<organism evidence="3 4">
    <name type="scientific">Aspergillus mulundensis</name>
    <dbReference type="NCBI Taxonomy" id="1810919"/>
    <lineage>
        <taxon>Eukaryota</taxon>
        <taxon>Fungi</taxon>
        <taxon>Dikarya</taxon>
        <taxon>Ascomycota</taxon>
        <taxon>Pezizomycotina</taxon>
        <taxon>Eurotiomycetes</taxon>
        <taxon>Eurotiomycetidae</taxon>
        <taxon>Eurotiales</taxon>
        <taxon>Aspergillaceae</taxon>
        <taxon>Aspergillus</taxon>
        <taxon>Aspergillus subgen. Nidulantes</taxon>
    </lineage>
</organism>
<dbReference type="Proteomes" id="UP000256690">
    <property type="component" value="Unassembled WGS sequence"/>
</dbReference>
<evidence type="ECO:0000313" key="3">
    <source>
        <dbReference type="EMBL" id="RDW78632.1"/>
    </source>
</evidence>
<name>A0A3D8RX38_9EURO</name>
<protein>
    <submittedName>
        <fullName evidence="3">Uncharacterized protein</fullName>
    </submittedName>
</protein>
<evidence type="ECO:0000256" key="2">
    <source>
        <dbReference type="SAM" id="SignalP"/>
    </source>
</evidence>
<dbReference type="RefSeq" id="XP_026603332.1">
    <property type="nucleotide sequence ID" value="XM_026747500.1"/>
</dbReference>
<dbReference type="OrthoDB" id="4509699at2759"/>
<keyword evidence="4" id="KW-1185">Reference proteome</keyword>
<reference evidence="3 4" key="1">
    <citation type="journal article" date="2018" name="IMA Fungus">
        <title>IMA Genome-F 9: Draft genome sequence of Annulohypoxylon stygium, Aspergillus mulundensis, Berkeleyomyces basicola (syn. Thielaviopsis basicola), Ceratocystis smalleyi, two Cercospora beticola strains, Coleophoma cylindrospora, Fusarium fracticaudum, Phialophora cf. hyalina, and Morchella septimelata.</title>
        <authorList>
            <person name="Wingfield B.D."/>
            <person name="Bills G.F."/>
            <person name="Dong Y."/>
            <person name="Huang W."/>
            <person name="Nel W.J."/>
            <person name="Swalarsk-Parry B.S."/>
            <person name="Vaghefi N."/>
            <person name="Wilken P.M."/>
            <person name="An Z."/>
            <person name="de Beer Z.W."/>
            <person name="De Vos L."/>
            <person name="Chen L."/>
            <person name="Duong T.A."/>
            <person name="Gao Y."/>
            <person name="Hammerbacher A."/>
            <person name="Kikkert J.R."/>
            <person name="Li Y."/>
            <person name="Li H."/>
            <person name="Li K."/>
            <person name="Li Q."/>
            <person name="Liu X."/>
            <person name="Ma X."/>
            <person name="Naidoo K."/>
            <person name="Pethybridge S.J."/>
            <person name="Sun J."/>
            <person name="Steenkamp E.T."/>
            <person name="van der Nest M.A."/>
            <person name="van Wyk S."/>
            <person name="Wingfield M.J."/>
            <person name="Xiong C."/>
            <person name="Yue Q."/>
            <person name="Zhang X."/>
        </authorList>
    </citation>
    <scope>NUCLEOTIDE SEQUENCE [LARGE SCALE GENOMIC DNA]</scope>
    <source>
        <strain evidence="3 4">DSM 5745</strain>
    </source>
</reference>
<feature type="region of interest" description="Disordered" evidence="1">
    <location>
        <begin position="184"/>
        <end position="212"/>
    </location>
</feature>
<dbReference type="GeneID" id="38115854"/>
<sequence>MRHEGICTGSISLRWITIVVLLLQLLLRLKAHPNAPQPFPGDPYAGWYRAPNGQRYFGFGTVIEVGVNHDGSRYVEVEPEQHHPGAEFDFFDPFTDEDMDENLYPDWEEREECCERDKFFSDSQDLEPGSIAPGQYMSASGTSYYGLGKVVCATRTKAGVFGWYQVEPMRGGYRFWSETSGTLIPDEDLPRSPYSGSKETQQRENKDRPRRPNYFKLRGWYGGYANQEINMRKAKAKLGTERLGVYFAPDGQWFVGVGKVVTIGMTTVANSNLFYIYVEPISGKSGGEYDFFHPHTCEWMDELPSNPIPGVACTTAQRKTLPPRWRALPAINRRPDIGQEYPGRYFPPGAPRRAVYVGVGKVVKTGVDTNSKIWVEVEPIPGKSGGNYEFFDPFTGKTMPDEYWPDEE</sequence>
<evidence type="ECO:0000313" key="4">
    <source>
        <dbReference type="Proteomes" id="UP000256690"/>
    </source>
</evidence>
<keyword evidence="2" id="KW-0732">Signal</keyword>